<reference evidence="1 2" key="1">
    <citation type="submission" date="2024-04" db="EMBL/GenBank/DDBJ databases">
        <authorList>
            <person name="Rising A."/>
            <person name="Reimegard J."/>
            <person name="Sonavane S."/>
            <person name="Akerstrom W."/>
            <person name="Nylinder S."/>
            <person name="Hedman E."/>
            <person name="Kallberg Y."/>
        </authorList>
    </citation>
    <scope>NUCLEOTIDE SEQUENCE [LARGE SCALE GENOMIC DNA]</scope>
</reference>
<name>A0AAV2ADA7_9ARAC</name>
<evidence type="ECO:0000313" key="1">
    <source>
        <dbReference type="EMBL" id="CAL1282023.1"/>
    </source>
</evidence>
<proteinExistence type="predicted"/>
<evidence type="ECO:0000313" key="2">
    <source>
        <dbReference type="Proteomes" id="UP001497382"/>
    </source>
</evidence>
<organism evidence="1 2">
    <name type="scientific">Larinioides sclopetarius</name>
    <dbReference type="NCBI Taxonomy" id="280406"/>
    <lineage>
        <taxon>Eukaryota</taxon>
        <taxon>Metazoa</taxon>
        <taxon>Ecdysozoa</taxon>
        <taxon>Arthropoda</taxon>
        <taxon>Chelicerata</taxon>
        <taxon>Arachnida</taxon>
        <taxon>Araneae</taxon>
        <taxon>Araneomorphae</taxon>
        <taxon>Entelegynae</taxon>
        <taxon>Araneoidea</taxon>
        <taxon>Araneidae</taxon>
        <taxon>Larinioides</taxon>
    </lineage>
</organism>
<protein>
    <submittedName>
        <fullName evidence="1">Uncharacterized protein</fullName>
    </submittedName>
</protein>
<keyword evidence="2" id="KW-1185">Reference proteome</keyword>
<accession>A0AAV2ADA7</accession>
<dbReference type="Proteomes" id="UP001497382">
    <property type="component" value="Unassembled WGS sequence"/>
</dbReference>
<dbReference type="EMBL" id="CAXIEN010000152">
    <property type="protein sequence ID" value="CAL1282023.1"/>
    <property type="molecule type" value="Genomic_DNA"/>
</dbReference>
<gene>
    <name evidence="1" type="ORF">LARSCL_LOCUS11911</name>
</gene>
<comment type="caution">
    <text evidence="1">The sequence shown here is derived from an EMBL/GenBank/DDBJ whole genome shotgun (WGS) entry which is preliminary data.</text>
</comment>
<dbReference type="AlphaFoldDB" id="A0AAV2ADA7"/>
<sequence>MNRMSPLQARPIDVRLRSLTGAFFGSWECVHESF</sequence>